<dbReference type="Gene3D" id="3.50.50.60">
    <property type="entry name" value="FAD/NAD(P)-binding domain"/>
    <property type="match status" value="2"/>
</dbReference>
<accession>A0A095TN15</accession>
<dbReference type="AlphaFoldDB" id="A0A095TN15"/>
<keyword evidence="2" id="KW-0285">Flavoprotein</keyword>
<gene>
    <name evidence="7" type="ORF">Y5S_03025</name>
</gene>
<dbReference type="GO" id="GO:0016614">
    <property type="term" value="F:oxidoreductase activity, acting on CH-OH group of donors"/>
    <property type="evidence" value="ECO:0007669"/>
    <property type="project" value="InterPro"/>
</dbReference>
<evidence type="ECO:0000256" key="4">
    <source>
        <dbReference type="ARBA" id="ARBA00023002"/>
    </source>
</evidence>
<evidence type="ECO:0000313" key="7">
    <source>
        <dbReference type="EMBL" id="KGD63818.1"/>
    </source>
</evidence>
<feature type="domain" description="Glucose-methanol-choline oxidoreductase N-terminal" evidence="5">
    <location>
        <begin position="87"/>
        <end position="302"/>
    </location>
</feature>
<keyword evidence="8" id="KW-1185">Reference proteome</keyword>
<dbReference type="EMBL" id="ARXV01000014">
    <property type="protein sequence ID" value="KGD63818.1"/>
    <property type="molecule type" value="Genomic_DNA"/>
</dbReference>
<dbReference type="SUPFAM" id="SSF51905">
    <property type="entry name" value="FAD/NAD(P)-binding domain"/>
    <property type="match status" value="1"/>
</dbReference>
<dbReference type="PANTHER" id="PTHR46056">
    <property type="entry name" value="LONG-CHAIN-ALCOHOL OXIDASE"/>
    <property type="match status" value="1"/>
</dbReference>
<dbReference type="RefSeq" id="WP_052041643.1">
    <property type="nucleotide sequence ID" value="NZ_ARXV01000014.1"/>
</dbReference>
<dbReference type="STRING" id="1177154.Y5S_03025"/>
<feature type="domain" description="Glucose-methanol-choline oxidoreductase C-terminal" evidence="6">
    <location>
        <begin position="392"/>
        <end position="522"/>
    </location>
</feature>
<keyword evidence="4" id="KW-0560">Oxidoreductase</keyword>
<dbReference type="eggNOG" id="COG2303">
    <property type="taxonomic scope" value="Bacteria"/>
</dbReference>
<name>A0A095TN15_9GAMM</name>
<organism evidence="7 8">
    <name type="scientific">Alcanivorax nanhaiticus</name>
    <dbReference type="NCBI Taxonomy" id="1177154"/>
    <lineage>
        <taxon>Bacteria</taxon>
        <taxon>Pseudomonadati</taxon>
        <taxon>Pseudomonadota</taxon>
        <taxon>Gammaproteobacteria</taxon>
        <taxon>Oceanospirillales</taxon>
        <taxon>Alcanivoracaceae</taxon>
        <taxon>Alcanivorax</taxon>
    </lineage>
</organism>
<comment type="similarity">
    <text evidence="1">Belongs to the GMC oxidoreductase family.</text>
</comment>
<proteinExistence type="inferred from homology"/>
<dbReference type="InterPro" id="IPR007867">
    <property type="entry name" value="GMC_OxRtase_C"/>
</dbReference>
<evidence type="ECO:0000259" key="5">
    <source>
        <dbReference type="Pfam" id="PF00732"/>
    </source>
</evidence>
<evidence type="ECO:0000256" key="2">
    <source>
        <dbReference type="ARBA" id="ARBA00022630"/>
    </source>
</evidence>
<reference evidence="7 8" key="1">
    <citation type="submission" date="2012-09" db="EMBL/GenBank/DDBJ databases">
        <title>Genome Sequence of alkane-degrading Bacterium Alcanivorax sp. 19-m-6.</title>
        <authorList>
            <person name="Lai Q."/>
            <person name="Shao Z."/>
        </authorList>
    </citation>
    <scope>NUCLEOTIDE SEQUENCE [LARGE SCALE GENOMIC DNA]</scope>
    <source>
        <strain evidence="7 8">19-m-6</strain>
    </source>
</reference>
<evidence type="ECO:0000256" key="1">
    <source>
        <dbReference type="ARBA" id="ARBA00010790"/>
    </source>
</evidence>
<evidence type="ECO:0000313" key="8">
    <source>
        <dbReference type="Proteomes" id="UP000029444"/>
    </source>
</evidence>
<sequence>MQDLSTLKVQSKDPWKDPKANGWEVIDGRQELSDRTLEADVVIIGSGAGGGVSAEILSQKGFKVILVEAARLKSSDEFNLNEAEAYHDLYQEGGMRATKDGTMSIMQGRAVGGTTVVNWTSSFRTPPQTLDFWRDEFGVQGMDENTMAPWFAQIEQRLKVMKWVAHNRNNQIMLEACQSLGWQSDAIPRNVSGCWNLGYCGMGCPTNAKQSMLVTTIPAALDAGATLLHSAQADTLIIEGEKITGVRIKTLDDNKIATGATLTLKAPTVIVSGGSIQSPALLLRSNVPDPHERVGKRTFTHPTSFAFGIFDKEIAPYYGAPQSIYCDEFSHRDGIAGQAGYKMEMMALHPGMVGAFVAGFGQQAWDEILQLPNMGGSIAMIRDGFHEQSQGGAVELRDNGEPVLDYPINDYVLEGTRRAHLSMVEMFFASGAKKVRPSHSQADYYNNWQEAQLKLAALDYVPVATGIGCAHVMGGLAMGADDSRCVVNSDGSYKYLDGLYVMDGSVFPTSVGANPQLSIYGVSARNASLLADRLKG</sequence>
<dbReference type="Proteomes" id="UP000029444">
    <property type="component" value="Unassembled WGS sequence"/>
</dbReference>
<dbReference type="Pfam" id="PF00732">
    <property type="entry name" value="GMC_oxred_N"/>
    <property type="match status" value="1"/>
</dbReference>
<evidence type="ECO:0000259" key="6">
    <source>
        <dbReference type="Pfam" id="PF05199"/>
    </source>
</evidence>
<dbReference type="OrthoDB" id="9787779at2"/>
<keyword evidence="3" id="KW-0274">FAD</keyword>
<dbReference type="InterPro" id="IPR036188">
    <property type="entry name" value="FAD/NAD-bd_sf"/>
</dbReference>
<dbReference type="InterPro" id="IPR000172">
    <property type="entry name" value="GMC_OxRdtase_N"/>
</dbReference>
<protein>
    <submittedName>
        <fullName evidence="7">GMC oxidoreductase family protein</fullName>
    </submittedName>
</protein>
<evidence type="ECO:0000256" key="3">
    <source>
        <dbReference type="ARBA" id="ARBA00022827"/>
    </source>
</evidence>
<dbReference type="GO" id="GO:0050660">
    <property type="term" value="F:flavin adenine dinucleotide binding"/>
    <property type="evidence" value="ECO:0007669"/>
    <property type="project" value="InterPro"/>
</dbReference>
<dbReference type="PATRIC" id="fig|1177154.3.peg.3066"/>
<comment type="caution">
    <text evidence="7">The sequence shown here is derived from an EMBL/GenBank/DDBJ whole genome shotgun (WGS) entry which is preliminary data.</text>
</comment>
<dbReference type="Pfam" id="PF05199">
    <property type="entry name" value="GMC_oxred_C"/>
    <property type="match status" value="1"/>
</dbReference>
<dbReference type="PANTHER" id="PTHR46056:SF12">
    <property type="entry name" value="LONG-CHAIN-ALCOHOL OXIDASE"/>
    <property type="match status" value="1"/>
</dbReference>